<proteinExistence type="predicted"/>
<dbReference type="InterPro" id="IPR011008">
    <property type="entry name" value="Dimeric_a/b-barrel"/>
</dbReference>
<dbReference type="SUPFAM" id="SSF54909">
    <property type="entry name" value="Dimeric alpha+beta barrel"/>
    <property type="match status" value="1"/>
</dbReference>
<dbReference type="RefSeq" id="WP_311662520.1">
    <property type="nucleotide sequence ID" value="NZ_JAVRHT010000009.1"/>
</dbReference>
<keyword evidence="3" id="KW-0503">Monooxygenase</keyword>
<organism evidence="3 4">
    <name type="scientific">Rubrivirga litoralis</name>
    <dbReference type="NCBI Taxonomy" id="3075598"/>
    <lineage>
        <taxon>Bacteria</taxon>
        <taxon>Pseudomonadati</taxon>
        <taxon>Rhodothermota</taxon>
        <taxon>Rhodothermia</taxon>
        <taxon>Rhodothermales</taxon>
        <taxon>Rubricoccaceae</taxon>
        <taxon>Rubrivirga</taxon>
    </lineage>
</organism>
<evidence type="ECO:0000313" key="4">
    <source>
        <dbReference type="Proteomes" id="UP001267426"/>
    </source>
</evidence>
<accession>A0ABU3BPI0</accession>
<dbReference type="EMBL" id="JAVRHT010000009">
    <property type="protein sequence ID" value="MDT0631178.1"/>
    <property type="molecule type" value="Genomic_DNA"/>
</dbReference>
<name>A0ABU3BPI0_9BACT</name>
<feature type="region of interest" description="Disordered" evidence="1">
    <location>
        <begin position="1"/>
        <end position="30"/>
    </location>
</feature>
<keyword evidence="4" id="KW-1185">Reference proteome</keyword>
<dbReference type="Proteomes" id="UP001267426">
    <property type="component" value="Unassembled WGS sequence"/>
</dbReference>
<gene>
    <name evidence="3" type="ORF">RM540_05385</name>
</gene>
<protein>
    <submittedName>
        <fullName evidence="3">Antibiotic biosynthesis monooxygenase family protein</fullName>
    </submittedName>
</protein>
<evidence type="ECO:0000256" key="1">
    <source>
        <dbReference type="SAM" id="MobiDB-lite"/>
    </source>
</evidence>
<comment type="caution">
    <text evidence="3">The sequence shown here is derived from an EMBL/GenBank/DDBJ whole genome shotgun (WGS) entry which is preliminary data.</text>
</comment>
<dbReference type="GO" id="GO:0004497">
    <property type="term" value="F:monooxygenase activity"/>
    <property type="evidence" value="ECO:0007669"/>
    <property type="project" value="UniProtKB-KW"/>
</dbReference>
<reference evidence="3 4" key="1">
    <citation type="submission" date="2023-09" db="EMBL/GenBank/DDBJ databases">
        <authorList>
            <person name="Rey-Velasco X."/>
        </authorList>
    </citation>
    <scope>NUCLEOTIDE SEQUENCE [LARGE SCALE GENOMIC DNA]</scope>
    <source>
        <strain evidence="3 4">F394</strain>
    </source>
</reference>
<dbReference type="Pfam" id="PF03992">
    <property type="entry name" value="ABM"/>
    <property type="match status" value="1"/>
</dbReference>
<dbReference type="PROSITE" id="PS51725">
    <property type="entry name" value="ABM"/>
    <property type="match status" value="1"/>
</dbReference>
<sequence length="130" mass="14647">MRPARPQTRAGGVATDAAPADHQPPAPIATPPLLRTVRMTFRPDRLGDFLALFREARPRIAAAPGCRHLELWEDARFPNVLTTFSHWDSADALDAYRRSDLFRETWAETKPLFAAPPVAHSQFRMWNSEG</sequence>
<evidence type="ECO:0000259" key="2">
    <source>
        <dbReference type="PROSITE" id="PS51725"/>
    </source>
</evidence>
<dbReference type="Gene3D" id="3.30.70.100">
    <property type="match status" value="1"/>
</dbReference>
<keyword evidence="3" id="KW-0560">Oxidoreductase</keyword>
<dbReference type="InterPro" id="IPR007138">
    <property type="entry name" value="ABM_dom"/>
</dbReference>
<feature type="domain" description="ABM" evidence="2">
    <location>
        <begin position="33"/>
        <end position="123"/>
    </location>
</feature>
<evidence type="ECO:0000313" key="3">
    <source>
        <dbReference type="EMBL" id="MDT0631178.1"/>
    </source>
</evidence>